<feature type="domain" description="M23ase beta-sheet core" evidence="3">
    <location>
        <begin position="146"/>
        <end position="248"/>
    </location>
</feature>
<dbReference type="RefSeq" id="WP_244726871.1">
    <property type="nucleotide sequence ID" value="NZ_CP095045.1"/>
</dbReference>
<evidence type="ECO:0000313" key="5">
    <source>
        <dbReference type="Proteomes" id="UP000831786"/>
    </source>
</evidence>
<sequence>MSAPAAFACAIAALCLAVPVIGAGAQLESDRRADALADAAALAAADALGGWAEGEPCALAAAVATSAGAGVTRCELDAAQAQARVVVAVDAPLGTVSGSARAGPERLEPSEAPGGPVGADGWAWPSAQRGVTQGHHDGLAIDLSVGGPGGDALYAPYDGVVVAAGPDGGGIPAVCRANPWWWHGPNHTVLIRHAVGDRVIYSSHNHIAPGSAAALGIAAGSAVRAGQAVARAGMSGCTSGPHTHFTLASSPVNAFPDLDPFAYLGAP</sequence>
<dbReference type="Gene3D" id="2.70.70.10">
    <property type="entry name" value="Glucose Permease (Domain IIA)"/>
    <property type="match status" value="1"/>
</dbReference>
<dbReference type="Proteomes" id="UP000831786">
    <property type="component" value="Chromosome"/>
</dbReference>
<dbReference type="EMBL" id="CP095045">
    <property type="protein sequence ID" value="UOQ56527.1"/>
    <property type="molecule type" value="Genomic_DNA"/>
</dbReference>
<dbReference type="InterPro" id="IPR016047">
    <property type="entry name" value="M23ase_b-sheet_dom"/>
</dbReference>
<name>A0ABY4FIK5_9MICO</name>
<dbReference type="SUPFAM" id="SSF51261">
    <property type="entry name" value="Duplicated hybrid motif"/>
    <property type="match status" value="1"/>
</dbReference>
<reference evidence="4 5" key="1">
    <citation type="submission" date="2022-04" db="EMBL/GenBank/DDBJ databases">
        <title>Leucobacter sp. isolated from rhizosphere of garlic.</title>
        <authorList>
            <person name="Won M."/>
            <person name="Lee C.-M."/>
            <person name="Woen H.-Y."/>
            <person name="Kwon S.-W."/>
        </authorList>
    </citation>
    <scope>NUCLEOTIDE SEQUENCE [LARGE SCALE GENOMIC DNA]</scope>
    <source>
        <strain evidence="4 5">H21R-40</strain>
    </source>
</reference>
<organism evidence="4 5">
    <name type="scientific">Leucobacter allii</name>
    <dbReference type="NCBI Taxonomy" id="2932247"/>
    <lineage>
        <taxon>Bacteria</taxon>
        <taxon>Bacillati</taxon>
        <taxon>Actinomycetota</taxon>
        <taxon>Actinomycetes</taxon>
        <taxon>Micrococcales</taxon>
        <taxon>Microbacteriaceae</taxon>
        <taxon>Leucobacter</taxon>
    </lineage>
</organism>
<dbReference type="CDD" id="cd12797">
    <property type="entry name" value="M23_peptidase"/>
    <property type="match status" value="1"/>
</dbReference>
<dbReference type="InterPro" id="IPR011055">
    <property type="entry name" value="Dup_hybrid_motif"/>
</dbReference>
<gene>
    <name evidence="4" type="ORF">MUN78_12695</name>
</gene>
<keyword evidence="2" id="KW-0732">Signal</keyword>
<evidence type="ECO:0000313" key="4">
    <source>
        <dbReference type="EMBL" id="UOQ56527.1"/>
    </source>
</evidence>
<evidence type="ECO:0000259" key="3">
    <source>
        <dbReference type="Pfam" id="PF01551"/>
    </source>
</evidence>
<evidence type="ECO:0000256" key="1">
    <source>
        <dbReference type="SAM" id="MobiDB-lite"/>
    </source>
</evidence>
<dbReference type="Pfam" id="PF01551">
    <property type="entry name" value="Peptidase_M23"/>
    <property type="match status" value="1"/>
</dbReference>
<protein>
    <submittedName>
        <fullName evidence="4">M23 family metallopeptidase</fullName>
    </submittedName>
</protein>
<keyword evidence="5" id="KW-1185">Reference proteome</keyword>
<evidence type="ECO:0000256" key="2">
    <source>
        <dbReference type="SAM" id="SignalP"/>
    </source>
</evidence>
<dbReference type="PANTHER" id="PTHR21666">
    <property type="entry name" value="PEPTIDASE-RELATED"/>
    <property type="match status" value="1"/>
</dbReference>
<feature type="chain" id="PRO_5045070988" evidence="2">
    <location>
        <begin position="26"/>
        <end position="267"/>
    </location>
</feature>
<feature type="signal peptide" evidence="2">
    <location>
        <begin position="1"/>
        <end position="25"/>
    </location>
</feature>
<proteinExistence type="predicted"/>
<feature type="region of interest" description="Disordered" evidence="1">
    <location>
        <begin position="98"/>
        <end position="120"/>
    </location>
</feature>
<dbReference type="PANTHER" id="PTHR21666:SF270">
    <property type="entry name" value="MUREIN HYDROLASE ACTIVATOR ENVC"/>
    <property type="match status" value="1"/>
</dbReference>
<accession>A0ABY4FIK5</accession>
<dbReference type="InterPro" id="IPR050570">
    <property type="entry name" value="Cell_wall_metabolism_enzyme"/>
</dbReference>